<feature type="compositionally biased region" description="Basic and acidic residues" evidence="1">
    <location>
        <begin position="529"/>
        <end position="538"/>
    </location>
</feature>
<dbReference type="Gene3D" id="3.10.10.10">
    <property type="entry name" value="HIV Type 1 Reverse Transcriptase, subunit A, domain 1"/>
    <property type="match status" value="1"/>
</dbReference>
<dbReference type="InterPro" id="IPR053134">
    <property type="entry name" value="RNA-dir_DNA_polymerase"/>
</dbReference>
<dbReference type="Proteomes" id="UP000004994">
    <property type="component" value="Chromosome 3"/>
</dbReference>
<evidence type="ECO:0000313" key="4">
    <source>
        <dbReference type="EnsemblPlants" id="Solyc03g051620.2.1"/>
    </source>
</evidence>
<evidence type="ECO:0000313" key="5">
    <source>
        <dbReference type="Proteomes" id="UP000004994"/>
    </source>
</evidence>
<dbReference type="CDD" id="cd01647">
    <property type="entry name" value="RT_LTR"/>
    <property type="match status" value="1"/>
</dbReference>
<dbReference type="PANTHER" id="PTHR24559">
    <property type="entry name" value="TRANSPOSON TY3-I GAG-POL POLYPROTEIN"/>
    <property type="match status" value="1"/>
</dbReference>
<proteinExistence type="predicted"/>
<reference evidence="4" key="2">
    <citation type="submission" date="2019-01" db="UniProtKB">
        <authorList>
            <consortium name="EnsemblPlants"/>
        </authorList>
    </citation>
    <scope>IDENTIFICATION</scope>
    <source>
        <strain evidence="4">cv. Heinz 1706</strain>
    </source>
</reference>
<dbReference type="Pfam" id="PF24626">
    <property type="entry name" value="SH3_Tf2-1"/>
    <property type="match status" value="1"/>
</dbReference>
<name>A0A3Q7FHD9_SOLLC</name>
<keyword evidence="5" id="KW-1185">Reference proteome</keyword>
<dbReference type="Pfam" id="PF00078">
    <property type="entry name" value="RVT_1"/>
    <property type="match status" value="1"/>
</dbReference>
<feature type="region of interest" description="Disordered" evidence="1">
    <location>
        <begin position="515"/>
        <end position="544"/>
    </location>
</feature>
<dbReference type="AlphaFoldDB" id="A0A3Q7FHD9"/>
<sequence length="567" mass="64815">MELGEWYIDCRAVNKIIVKYRHPIPRLDDMLDKLCGSIVFSKFDLQSWYNQIRMKSGDECKTAIKTKFEMYEWLVMTFGLTNAPNTFMRLMNHVLEPCINKFFVVYFDDILVYSKTMEEHWWFDGTLWGTKTLDILKEQFFWPKLKHDVERIQCLECRQAKSTTTPQDAKKRAKEMINFHAKVKESIEMNNSKVSIQKNKRRKEVIFKPDDWVWVHFRKERFPQVRKGKLSPRGDGPFLMIDLPSEYNVHNVFNVTDLVCCRYPLDWRTNHFQEGEDDNIGSRDESNMSDMYPSRSFTRSQAKDLQGLQEMFMKQEAFEGIEEIVSAWEVANRAGGDHKSLEERFDSRSNSAEINVNPSIGVCLLGHGTQHTKKSNRMVVDLVELSMFCGGDGGALIIIEDEGTQIDRENVGLAAVHKAGSSGNGGSSNTKNTGVGNVGLGAVGSSAKRDSGGIPNAGVVMQQPPYHPQPFPQQQTNSFPQFSNNFARHKNQPTPNIKGQKVKQAGVNTTTLQNVQQVSKQGSKRKTQKEKQNKKQEQVPKTTWVPKDMQKLEVVQEGKFPLKQIDI</sequence>
<dbReference type="InterPro" id="IPR043502">
    <property type="entry name" value="DNA/RNA_pol_sf"/>
</dbReference>
<dbReference type="SUPFAM" id="SSF56672">
    <property type="entry name" value="DNA/RNA polymerases"/>
    <property type="match status" value="1"/>
</dbReference>
<feature type="domain" description="Reverse transcriptase" evidence="2">
    <location>
        <begin position="8"/>
        <end position="120"/>
    </location>
</feature>
<dbReference type="InterPro" id="IPR056924">
    <property type="entry name" value="SH3_Tf2-1"/>
</dbReference>
<dbReference type="InParanoid" id="A0A3Q7FHD9"/>
<feature type="domain" description="Tf2-1-like SH3-like" evidence="3">
    <location>
        <begin position="211"/>
        <end position="261"/>
    </location>
</feature>
<dbReference type="InterPro" id="IPR043128">
    <property type="entry name" value="Rev_trsase/Diguanyl_cyclase"/>
</dbReference>
<dbReference type="EnsemblPlants" id="Solyc03g051620.2.1">
    <property type="protein sequence ID" value="Solyc03g051620.2.1"/>
    <property type="gene ID" value="Solyc03g051620.2"/>
</dbReference>
<dbReference type="PANTHER" id="PTHR24559:SF437">
    <property type="entry name" value="RNA-DIRECTED DNA POLYMERASE HOMOLOG"/>
    <property type="match status" value="1"/>
</dbReference>
<dbReference type="Gramene" id="Solyc03g051620.2.1">
    <property type="protein sequence ID" value="Solyc03g051620.2.1"/>
    <property type="gene ID" value="Solyc03g051620.2"/>
</dbReference>
<evidence type="ECO:0000259" key="2">
    <source>
        <dbReference type="Pfam" id="PF00078"/>
    </source>
</evidence>
<evidence type="ECO:0000259" key="3">
    <source>
        <dbReference type="Pfam" id="PF24626"/>
    </source>
</evidence>
<organism evidence="4">
    <name type="scientific">Solanum lycopersicum</name>
    <name type="common">Tomato</name>
    <name type="synonym">Lycopersicon esculentum</name>
    <dbReference type="NCBI Taxonomy" id="4081"/>
    <lineage>
        <taxon>Eukaryota</taxon>
        <taxon>Viridiplantae</taxon>
        <taxon>Streptophyta</taxon>
        <taxon>Embryophyta</taxon>
        <taxon>Tracheophyta</taxon>
        <taxon>Spermatophyta</taxon>
        <taxon>Magnoliopsida</taxon>
        <taxon>eudicotyledons</taxon>
        <taxon>Gunneridae</taxon>
        <taxon>Pentapetalae</taxon>
        <taxon>asterids</taxon>
        <taxon>lamiids</taxon>
        <taxon>Solanales</taxon>
        <taxon>Solanaceae</taxon>
        <taxon>Solanoideae</taxon>
        <taxon>Solaneae</taxon>
        <taxon>Solanum</taxon>
        <taxon>Solanum subgen. Lycopersicon</taxon>
    </lineage>
</organism>
<dbReference type="Gene3D" id="3.30.70.270">
    <property type="match status" value="1"/>
</dbReference>
<dbReference type="STRING" id="4081.A0A3Q7FHD9"/>
<dbReference type="InterPro" id="IPR000477">
    <property type="entry name" value="RT_dom"/>
</dbReference>
<reference evidence="4" key="1">
    <citation type="journal article" date="2012" name="Nature">
        <title>The tomato genome sequence provides insights into fleshy fruit evolution.</title>
        <authorList>
            <consortium name="Tomato Genome Consortium"/>
        </authorList>
    </citation>
    <scope>NUCLEOTIDE SEQUENCE [LARGE SCALE GENOMIC DNA]</scope>
    <source>
        <strain evidence="4">cv. Heinz 1706</strain>
    </source>
</reference>
<protein>
    <submittedName>
        <fullName evidence="4">Uncharacterized protein</fullName>
    </submittedName>
</protein>
<accession>A0A3Q7FHD9</accession>
<evidence type="ECO:0000256" key="1">
    <source>
        <dbReference type="SAM" id="MobiDB-lite"/>
    </source>
</evidence>